<evidence type="ECO:0000313" key="2">
    <source>
        <dbReference type="Proteomes" id="UP000283855"/>
    </source>
</evidence>
<dbReference type="AlphaFoldDB" id="A0A413SYR0"/>
<sequence length="219" mass="25454">MKRMVIISLLAMFTVMQVQAQQIKLEYENKIDSLPELMQQYFEMQKVQHSRLTIKGEFNGKRAKIKKVICDKGTFIERELLADYVHFIFVDSIETLDFMAIPYGKDSLRISCFYPSSYNHVIFNDTVRIDDMKILLETFTSGDSPDIPIIAYSSGIPFEGGTWFCGLRDSGIEPRKWYEKYGIDGYVFYTIRLEEDISNNNMPIYIKIAKEGAYATHQQ</sequence>
<reference evidence="1 2" key="1">
    <citation type="submission" date="2018-08" db="EMBL/GenBank/DDBJ databases">
        <title>A genome reference for cultivated species of the human gut microbiota.</title>
        <authorList>
            <person name="Zou Y."/>
            <person name="Xue W."/>
            <person name="Luo G."/>
        </authorList>
    </citation>
    <scope>NUCLEOTIDE SEQUENCE [LARGE SCALE GENOMIC DNA]</scope>
    <source>
        <strain evidence="1 2">AM42-38</strain>
    </source>
</reference>
<comment type="caution">
    <text evidence="1">The sequence shown here is derived from an EMBL/GenBank/DDBJ whole genome shotgun (WGS) entry which is preliminary data.</text>
</comment>
<dbReference type="GeneID" id="78405990"/>
<evidence type="ECO:0000313" key="1">
    <source>
        <dbReference type="EMBL" id="RHA74841.1"/>
    </source>
</evidence>
<dbReference type="RefSeq" id="WP_008141783.1">
    <property type="nucleotide sequence ID" value="NZ_CABJGD010000020.1"/>
</dbReference>
<organism evidence="1 2">
    <name type="scientific">Phocaeicola coprophilus</name>
    <dbReference type="NCBI Taxonomy" id="387090"/>
    <lineage>
        <taxon>Bacteria</taxon>
        <taxon>Pseudomonadati</taxon>
        <taxon>Bacteroidota</taxon>
        <taxon>Bacteroidia</taxon>
        <taxon>Bacteroidales</taxon>
        <taxon>Bacteroidaceae</taxon>
        <taxon>Phocaeicola</taxon>
    </lineage>
</organism>
<gene>
    <name evidence="1" type="ORF">DW921_09925</name>
</gene>
<accession>A0A413SYR0</accession>
<name>A0A413SYR0_9BACT</name>
<dbReference type="Proteomes" id="UP000283855">
    <property type="component" value="Unassembled WGS sequence"/>
</dbReference>
<proteinExistence type="predicted"/>
<protein>
    <submittedName>
        <fullName evidence="1">Uncharacterized protein</fullName>
    </submittedName>
</protein>
<dbReference type="EMBL" id="QSFT01000020">
    <property type="protein sequence ID" value="RHA74841.1"/>
    <property type="molecule type" value="Genomic_DNA"/>
</dbReference>